<evidence type="ECO:0000313" key="11">
    <source>
        <dbReference type="Proteomes" id="UP000786811"/>
    </source>
</evidence>
<evidence type="ECO:0000256" key="9">
    <source>
        <dbReference type="RuleBase" id="RU363011"/>
    </source>
</evidence>
<comment type="function">
    <text evidence="1 9">Component of the MICOS complex, a large protein complex of the mitochondrial inner membrane that plays crucial roles in the maintenance of crista junctions, inner membrane architecture, and formation of contact sites to the outer membrane.</text>
</comment>
<dbReference type="InterPro" id="IPR007512">
    <property type="entry name" value="Mic10"/>
</dbReference>
<gene>
    <name evidence="10" type="ORF">HICCMSTLAB_LOCUS409</name>
</gene>
<keyword evidence="11" id="KW-1185">Reference proteome</keyword>
<comment type="similarity">
    <text evidence="3 9">Belongs to the MICOS complex subunit Mic10 family.</text>
</comment>
<feature type="transmembrane region" description="Helical" evidence="9">
    <location>
        <begin position="21"/>
        <end position="40"/>
    </location>
</feature>
<keyword evidence="6 9" id="KW-1133">Transmembrane helix</keyword>
<evidence type="ECO:0000256" key="4">
    <source>
        <dbReference type="ARBA" id="ARBA00022692"/>
    </source>
</evidence>
<evidence type="ECO:0000313" key="10">
    <source>
        <dbReference type="EMBL" id="CAG5073466.1"/>
    </source>
</evidence>
<evidence type="ECO:0000256" key="6">
    <source>
        <dbReference type="ARBA" id="ARBA00022989"/>
    </source>
</evidence>
<comment type="subcellular location">
    <subcellularLocation>
        <location evidence="2 9">Mitochondrion inner membrane</location>
        <topology evidence="2 9">Single-pass membrane protein</topology>
    </subcellularLocation>
</comment>
<dbReference type="GO" id="GO:0061617">
    <property type="term" value="C:MICOS complex"/>
    <property type="evidence" value="ECO:0007669"/>
    <property type="project" value="UniProtKB-UniRule"/>
</dbReference>
<dbReference type="PANTHER" id="PTHR21304">
    <property type="entry name" value="MICOS COMPLEX SUBUNIT MIC10"/>
    <property type="match status" value="1"/>
</dbReference>
<dbReference type="OrthoDB" id="1916310at2759"/>
<evidence type="ECO:0000256" key="8">
    <source>
        <dbReference type="ARBA" id="ARBA00023136"/>
    </source>
</evidence>
<dbReference type="AlphaFoldDB" id="A0A8J2EA95"/>
<dbReference type="EMBL" id="CAJNRD030001114">
    <property type="protein sequence ID" value="CAG5073466.1"/>
    <property type="molecule type" value="Genomic_DNA"/>
</dbReference>
<evidence type="ECO:0000256" key="7">
    <source>
        <dbReference type="ARBA" id="ARBA00023128"/>
    </source>
</evidence>
<accession>A0A8J2EA95</accession>
<keyword evidence="5 9" id="KW-0999">Mitochondrion inner membrane</keyword>
<sequence>MATEFVENDISRKWDRCFTDGLIKLGGGVVLGSVVSLMFFRRKWPIVIGAGFGLGMAYSNCEKDINSLLHQSTSTKHNCSN</sequence>
<proteinExistence type="inferred from homology"/>
<organism evidence="10 11">
    <name type="scientific">Cotesia congregata</name>
    <name type="common">Parasitoid wasp</name>
    <name type="synonym">Apanteles congregatus</name>
    <dbReference type="NCBI Taxonomy" id="51543"/>
    <lineage>
        <taxon>Eukaryota</taxon>
        <taxon>Metazoa</taxon>
        <taxon>Ecdysozoa</taxon>
        <taxon>Arthropoda</taxon>
        <taxon>Hexapoda</taxon>
        <taxon>Insecta</taxon>
        <taxon>Pterygota</taxon>
        <taxon>Neoptera</taxon>
        <taxon>Endopterygota</taxon>
        <taxon>Hymenoptera</taxon>
        <taxon>Apocrita</taxon>
        <taxon>Ichneumonoidea</taxon>
        <taxon>Braconidae</taxon>
        <taxon>Microgastrinae</taxon>
        <taxon>Cotesia</taxon>
    </lineage>
</organism>
<reference evidence="10" key="1">
    <citation type="submission" date="2021-04" db="EMBL/GenBank/DDBJ databases">
        <authorList>
            <person name="Chebbi M.A.C M."/>
        </authorList>
    </citation>
    <scope>NUCLEOTIDE SEQUENCE</scope>
</reference>
<keyword evidence="7 9" id="KW-0496">Mitochondrion</keyword>
<dbReference type="Proteomes" id="UP000786811">
    <property type="component" value="Unassembled WGS sequence"/>
</dbReference>
<name>A0A8J2EA95_COTCN</name>
<evidence type="ECO:0000256" key="1">
    <source>
        <dbReference type="ARBA" id="ARBA00002689"/>
    </source>
</evidence>
<keyword evidence="8 9" id="KW-0472">Membrane</keyword>
<dbReference type="Pfam" id="PF04418">
    <property type="entry name" value="DUF543"/>
    <property type="match status" value="1"/>
</dbReference>
<comment type="caution">
    <text evidence="10">The sequence shown here is derived from an EMBL/GenBank/DDBJ whole genome shotgun (WGS) entry which is preliminary data.</text>
</comment>
<keyword evidence="4 9" id="KW-0812">Transmembrane</keyword>
<evidence type="ECO:0000256" key="2">
    <source>
        <dbReference type="ARBA" id="ARBA00004434"/>
    </source>
</evidence>
<comment type="subunit">
    <text evidence="9">Component of the mitochondrial contact site and cristae organizing system (MICOS) complex.</text>
</comment>
<protein>
    <recommendedName>
        <fullName evidence="9">MICOS complex subunit MIC10</fullName>
    </recommendedName>
</protein>
<evidence type="ECO:0000256" key="3">
    <source>
        <dbReference type="ARBA" id="ARBA00006792"/>
    </source>
</evidence>
<evidence type="ECO:0000256" key="5">
    <source>
        <dbReference type="ARBA" id="ARBA00022792"/>
    </source>
</evidence>
<dbReference type="PANTHER" id="PTHR21304:SF0">
    <property type="entry name" value="MICOS COMPLEX SUBUNIT MIC10"/>
    <property type="match status" value="1"/>
</dbReference>